<dbReference type="RefSeq" id="WP_097587182.1">
    <property type="nucleotide sequence ID" value="NZ_NWTC01000012.1"/>
</dbReference>
<evidence type="ECO:0000256" key="1">
    <source>
        <dbReference type="ARBA" id="ARBA00006484"/>
    </source>
</evidence>
<dbReference type="InterPro" id="IPR002347">
    <property type="entry name" value="SDR_fam"/>
</dbReference>
<dbReference type="PRINTS" id="PR00080">
    <property type="entry name" value="SDRFAMILY"/>
</dbReference>
<proteinExistence type="inferred from homology"/>
<dbReference type="GO" id="GO:0016616">
    <property type="term" value="F:oxidoreductase activity, acting on the CH-OH group of donors, NAD or NADP as acceptor"/>
    <property type="evidence" value="ECO:0007669"/>
    <property type="project" value="TreeGrafter"/>
</dbReference>
<evidence type="ECO:0000313" key="5">
    <source>
        <dbReference type="Proteomes" id="UP000220353"/>
    </source>
</evidence>
<dbReference type="CDD" id="cd05233">
    <property type="entry name" value="SDR_c"/>
    <property type="match status" value="1"/>
</dbReference>
<dbReference type="InterPro" id="IPR036291">
    <property type="entry name" value="NAD(P)-bd_dom_sf"/>
</dbReference>
<dbReference type="Proteomes" id="UP000220353">
    <property type="component" value="Unassembled WGS sequence"/>
</dbReference>
<organism evidence="4 5">
    <name type="scientific">Rhizobium fredii</name>
    <name type="common">Sinorhizobium fredii</name>
    <dbReference type="NCBI Taxonomy" id="380"/>
    <lineage>
        <taxon>Bacteria</taxon>
        <taxon>Pseudomonadati</taxon>
        <taxon>Pseudomonadota</taxon>
        <taxon>Alphaproteobacteria</taxon>
        <taxon>Hyphomicrobiales</taxon>
        <taxon>Rhizobiaceae</taxon>
        <taxon>Sinorhizobium/Ensifer group</taxon>
        <taxon>Sinorhizobium</taxon>
    </lineage>
</organism>
<dbReference type="NCBIfam" id="NF009466">
    <property type="entry name" value="PRK12826.1-2"/>
    <property type="match status" value="1"/>
</dbReference>
<dbReference type="SMART" id="SM00822">
    <property type="entry name" value="PKS_KR"/>
    <property type="match status" value="1"/>
</dbReference>
<gene>
    <name evidence="4" type="ORF">CO661_17425</name>
</gene>
<dbReference type="PANTHER" id="PTHR42760:SF115">
    <property type="entry name" value="3-OXOACYL-[ACYL-CARRIER-PROTEIN] REDUCTASE FABG"/>
    <property type="match status" value="1"/>
</dbReference>
<dbReference type="AlphaFoldDB" id="A0A2A6LX00"/>
<dbReference type="InterPro" id="IPR057326">
    <property type="entry name" value="KR_dom"/>
</dbReference>
<feature type="domain" description="Ketoreductase" evidence="3">
    <location>
        <begin position="16"/>
        <end position="153"/>
    </location>
</feature>
<reference evidence="4 5" key="1">
    <citation type="submission" date="2017-09" db="EMBL/GenBank/DDBJ databases">
        <title>Comparative genomics of rhizobia isolated from Phaseolus vulgaris in China.</title>
        <authorList>
            <person name="Tong W."/>
        </authorList>
    </citation>
    <scope>NUCLEOTIDE SEQUENCE [LARGE SCALE GENOMIC DNA]</scope>
    <source>
        <strain evidence="4 5">PCH1</strain>
    </source>
</reference>
<sequence>MTNDHDFLARFRLGGQVALITGGTRGIGRSIAHAFGQAGAKVFISGRTDGAQSEAELRAAGYDATFVAADLNDPQAPAHLTAEILRQAGRIDVLVNNAGIAIHGDSAEFADETWHKLMTLNVDAVFRCCKAVIPAMRIQGGGVIVNMGSMSGIATNIPQNQVAYNSSKAAVHMMTKSLASELAADNIRVNAVAPGYIQTDMSQGGIDNPEWFPIWRDMTPMGRVGQPEEVASATLFLAAPASSYVTGTILVIDGGYTTR</sequence>
<dbReference type="NCBIfam" id="NF005559">
    <property type="entry name" value="PRK07231.1"/>
    <property type="match status" value="1"/>
</dbReference>
<comment type="similarity">
    <text evidence="1">Belongs to the short-chain dehydrogenases/reductases (SDR) family.</text>
</comment>
<dbReference type="FunFam" id="3.40.50.720:FF:000084">
    <property type="entry name" value="Short-chain dehydrogenase reductase"/>
    <property type="match status" value="1"/>
</dbReference>
<evidence type="ECO:0000313" key="4">
    <source>
        <dbReference type="EMBL" id="PDT46679.1"/>
    </source>
</evidence>
<dbReference type="Gene3D" id="3.40.50.720">
    <property type="entry name" value="NAD(P)-binding Rossmann-like Domain"/>
    <property type="match status" value="1"/>
</dbReference>
<comment type="caution">
    <text evidence="4">The sequence shown here is derived from an EMBL/GenBank/DDBJ whole genome shotgun (WGS) entry which is preliminary data.</text>
</comment>
<dbReference type="EMBL" id="NWTC01000012">
    <property type="protein sequence ID" value="PDT46679.1"/>
    <property type="molecule type" value="Genomic_DNA"/>
</dbReference>
<dbReference type="PRINTS" id="PR00081">
    <property type="entry name" value="GDHRDH"/>
</dbReference>
<dbReference type="InterPro" id="IPR020904">
    <property type="entry name" value="Sc_DH/Rdtase_CS"/>
</dbReference>
<evidence type="ECO:0000256" key="2">
    <source>
        <dbReference type="ARBA" id="ARBA00023002"/>
    </source>
</evidence>
<dbReference type="Pfam" id="PF13561">
    <property type="entry name" value="adh_short_C2"/>
    <property type="match status" value="1"/>
</dbReference>
<name>A0A2A6LX00_RHIFR</name>
<accession>A0A2A6LX00</accession>
<dbReference type="PROSITE" id="PS00061">
    <property type="entry name" value="ADH_SHORT"/>
    <property type="match status" value="1"/>
</dbReference>
<protein>
    <submittedName>
        <fullName evidence="4">3-oxoacyl-ACP reductase</fullName>
    </submittedName>
</protein>
<keyword evidence="2" id="KW-0560">Oxidoreductase</keyword>
<evidence type="ECO:0000259" key="3">
    <source>
        <dbReference type="SMART" id="SM00822"/>
    </source>
</evidence>
<dbReference type="PANTHER" id="PTHR42760">
    <property type="entry name" value="SHORT-CHAIN DEHYDROGENASES/REDUCTASES FAMILY MEMBER"/>
    <property type="match status" value="1"/>
</dbReference>
<dbReference type="SUPFAM" id="SSF51735">
    <property type="entry name" value="NAD(P)-binding Rossmann-fold domains"/>
    <property type="match status" value="1"/>
</dbReference>